<gene>
    <name evidence="1" type="ORF">R3W88_005278</name>
</gene>
<protein>
    <recommendedName>
        <fullName evidence="3">Reverse transcriptase domain-containing protein</fullName>
    </recommendedName>
</protein>
<accession>A0AAV9KE93</accession>
<organism evidence="1 2">
    <name type="scientific">Solanum pinnatisectum</name>
    <name type="common">tansyleaf nightshade</name>
    <dbReference type="NCBI Taxonomy" id="50273"/>
    <lineage>
        <taxon>Eukaryota</taxon>
        <taxon>Viridiplantae</taxon>
        <taxon>Streptophyta</taxon>
        <taxon>Embryophyta</taxon>
        <taxon>Tracheophyta</taxon>
        <taxon>Spermatophyta</taxon>
        <taxon>Magnoliopsida</taxon>
        <taxon>eudicotyledons</taxon>
        <taxon>Gunneridae</taxon>
        <taxon>Pentapetalae</taxon>
        <taxon>asterids</taxon>
        <taxon>lamiids</taxon>
        <taxon>Solanales</taxon>
        <taxon>Solanaceae</taxon>
        <taxon>Solanoideae</taxon>
        <taxon>Solaneae</taxon>
        <taxon>Solanum</taxon>
    </lineage>
</organism>
<sequence length="171" mass="20484">MKYLSRRFNEVKEQKLFKFHPKWSKLGITHLSFADDLLLSSRGDLESVKQLHICFQDFSETSRLQENSAKSVIYFGGDYLFGIQAYWAQMFVLPSKVIQTIEAFFYRRPGLMNLKLWNKAAIFKVCWDREHKADKLWIKWIHTYYIKGQLFVQAQEPQQASWMVRKLFESR</sequence>
<proteinExistence type="predicted"/>
<evidence type="ECO:0000313" key="1">
    <source>
        <dbReference type="EMBL" id="KAK4710765.1"/>
    </source>
</evidence>
<comment type="caution">
    <text evidence="1">The sequence shown here is derived from an EMBL/GenBank/DDBJ whole genome shotgun (WGS) entry which is preliminary data.</text>
</comment>
<keyword evidence="2" id="KW-1185">Reference proteome</keyword>
<name>A0AAV9KE93_9SOLN</name>
<dbReference type="EMBL" id="JAWPEI010000011">
    <property type="protein sequence ID" value="KAK4710765.1"/>
    <property type="molecule type" value="Genomic_DNA"/>
</dbReference>
<reference evidence="1 2" key="1">
    <citation type="submission" date="2023-10" db="EMBL/GenBank/DDBJ databases">
        <title>Genome-Wide Identification Analysis in wild type Solanum Pinnatisectum Reveals Some Genes Defensing Phytophthora Infestans.</title>
        <authorList>
            <person name="Sun C."/>
        </authorList>
    </citation>
    <scope>NUCLEOTIDE SEQUENCE [LARGE SCALE GENOMIC DNA]</scope>
    <source>
        <strain evidence="1">LQN</strain>
        <tissue evidence="1">Leaf</tissue>
    </source>
</reference>
<evidence type="ECO:0008006" key="3">
    <source>
        <dbReference type="Google" id="ProtNLM"/>
    </source>
</evidence>
<dbReference type="AlphaFoldDB" id="A0AAV9KE93"/>
<dbReference type="Proteomes" id="UP001311915">
    <property type="component" value="Unassembled WGS sequence"/>
</dbReference>
<evidence type="ECO:0000313" key="2">
    <source>
        <dbReference type="Proteomes" id="UP001311915"/>
    </source>
</evidence>